<reference evidence="2" key="2">
    <citation type="submission" date="2020-09" db="EMBL/GenBank/DDBJ databases">
        <authorList>
            <person name="Sun Q."/>
            <person name="Sedlacek I."/>
        </authorList>
    </citation>
    <scope>NUCLEOTIDE SEQUENCE</scope>
    <source>
        <strain evidence="2">CCM 8433</strain>
    </source>
</reference>
<sequence>MMIKYTRDTMSQIYLDALHIRNEVFVHEQQVPLELEIDEYEALTVHFVLYDEHDHALATLRLLPLENDQMKLQRMAVIKEARHKHLGQQLIQFAEDFCREQHVTSITLGGQESAIAFYQKLGYQVEGERFMDAGIPHFTLTKKLT</sequence>
<dbReference type="InterPro" id="IPR016181">
    <property type="entry name" value="Acyl_CoA_acyltransferase"/>
</dbReference>
<dbReference type="PROSITE" id="PS51186">
    <property type="entry name" value="GNAT"/>
    <property type="match status" value="1"/>
</dbReference>
<protein>
    <submittedName>
        <fullName evidence="2">Acetyltransferase</fullName>
    </submittedName>
</protein>
<dbReference type="InterPro" id="IPR000182">
    <property type="entry name" value="GNAT_dom"/>
</dbReference>
<evidence type="ECO:0000313" key="3">
    <source>
        <dbReference type="Proteomes" id="UP000622610"/>
    </source>
</evidence>
<dbReference type="PANTHER" id="PTHR13355">
    <property type="entry name" value="GLUCOSAMINE 6-PHOSPHATE N-ACETYLTRANSFERASE"/>
    <property type="match status" value="1"/>
</dbReference>
<dbReference type="EMBL" id="BMDT01000007">
    <property type="protein sequence ID" value="GGI66001.1"/>
    <property type="molecule type" value="Genomic_DNA"/>
</dbReference>
<gene>
    <name evidence="2" type="ORF">GCM10011482_16550</name>
</gene>
<proteinExistence type="predicted"/>
<dbReference type="AlphaFoldDB" id="A0A917JFT4"/>
<keyword evidence="3" id="KW-1185">Reference proteome</keyword>
<accession>A0A917JFT4</accession>
<dbReference type="InterPro" id="IPR039143">
    <property type="entry name" value="GNPNAT1-like"/>
</dbReference>
<name>A0A917JFT4_9ENTE</name>
<feature type="domain" description="N-acetyltransferase" evidence="1">
    <location>
        <begin position="3"/>
        <end position="145"/>
    </location>
</feature>
<evidence type="ECO:0000313" key="2">
    <source>
        <dbReference type="EMBL" id="GGI66001.1"/>
    </source>
</evidence>
<dbReference type="SUPFAM" id="SSF55729">
    <property type="entry name" value="Acyl-CoA N-acyltransferases (Nat)"/>
    <property type="match status" value="1"/>
</dbReference>
<dbReference type="RefSeq" id="WP_188367835.1">
    <property type="nucleotide sequence ID" value="NZ_BMDT01000007.1"/>
</dbReference>
<reference evidence="2" key="1">
    <citation type="journal article" date="2014" name="Int. J. Syst. Evol. Microbiol.">
        <title>Complete genome sequence of Corynebacterium casei LMG S-19264T (=DSM 44701T), isolated from a smear-ripened cheese.</title>
        <authorList>
            <consortium name="US DOE Joint Genome Institute (JGI-PGF)"/>
            <person name="Walter F."/>
            <person name="Albersmeier A."/>
            <person name="Kalinowski J."/>
            <person name="Ruckert C."/>
        </authorList>
    </citation>
    <scope>NUCLEOTIDE SEQUENCE</scope>
    <source>
        <strain evidence="2">CCM 8433</strain>
    </source>
</reference>
<organism evidence="2 3">
    <name type="scientific">Enterococcus alcedinis</name>
    <dbReference type="NCBI Taxonomy" id="1274384"/>
    <lineage>
        <taxon>Bacteria</taxon>
        <taxon>Bacillati</taxon>
        <taxon>Bacillota</taxon>
        <taxon>Bacilli</taxon>
        <taxon>Lactobacillales</taxon>
        <taxon>Enterococcaceae</taxon>
        <taxon>Enterococcus</taxon>
    </lineage>
</organism>
<dbReference type="Gene3D" id="3.40.630.30">
    <property type="match status" value="1"/>
</dbReference>
<evidence type="ECO:0000259" key="1">
    <source>
        <dbReference type="PROSITE" id="PS51186"/>
    </source>
</evidence>
<dbReference type="CDD" id="cd04301">
    <property type="entry name" value="NAT_SF"/>
    <property type="match status" value="1"/>
</dbReference>
<comment type="caution">
    <text evidence="2">The sequence shown here is derived from an EMBL/GenBank/DDBJ whole genome shotgun (WGS) entry which is preliminary data.</text>
</comment>
<dbReference type="Pfam" id="PF13673">
    <property type="entry name" value="Acetyltransf_10"/>
    <property type="match status" value="1"/>
</dbReference>
<dbReference type="GO" id="GO:0008080">
    <property type="term" value="F:N-acetyltransferase activity"/>
    <property type="evidence" value="ECO:0007669"/>
    <property type="project" value="TreeGrafter"/>
</dbReference>
<dbReference type="Proteomes" id="UP000622610">
    <property type="component" value="Unassembled WGS sequence"/>
</dbReference>